<dbReference type="Pfam" id="PF00534">
    <property type="entry name" value="Glycos_transf_1"/>
    <property type="match status" value="1"/>
</dbReference>
<accession>A0A9D2JDP2</accession>
<dbReference type="InterPro" id="IPR043148">
    <property type="entry name" value="TagF_C"/>
</dbReference>
<dbReference type="AlphaFoldDB" id="A0A9D2JDP2"/>
<evidence type="ECO:0000256" key="6">
    <source>
        <dbReference type="ARBA" id="ARBA00023136"/>
    </source>
</evidence>
<keyword evidence="6" id="KW-0472">Membrane</keyword>
<evidence type="ECO:0000259" key="7">
    <source>
        <dbReference type="Pfam" id="PF00534"/>
    </source>
</evidence>
<evidence type="ECO:0000256" key="4">
    <source>
        <dbReference type="ARBA" id="ARBA00022679"/>
    </source>
</evidence>
<dbReference type="InterPro" id="IPR043149">
    <property type="entry name" value="TagF_N"/>
</dbReference>
<evidence type="ECO:0000256" key="1">
    <source>
        <dbReference type="ARBA" id="ARBA00004202"/>
    </source>
</evidence>
<dbReference type="GO" id="GO:0019350">
    <property type="term" value="P:teichoic acid biosynthetic process"/>
    <property type="evidence" value="ECO:0007669"/>
    <property type="project" value="UniProtKB-KW"/>
</dbReference>
<evidence type="ECO:0000313" key="8">
    <source>
        <dbReference type="EMBL" id="HIZ45502.1"/>
    </source>
</evidence>
<comment type="subcellular location">
    <subcellularLocation>
        <location evidence="1">Cell membrane</location>
        <topology evidence="1">Peripheral membrane protein</topology>
    </subcellularLocation>
</comment>
<reference evidence="8" key="1">
    <citation type="journal article" date="2021" name="PeerJ">
        <title>Extensive microbial diversity within the chicken gut microbiome revealed by metagenomics and culture.</title>
        <authorList>
            <person name="Gilroy R."/>
            <person name="Ravi A."/>
            <person name="Getino M."/>
            <person name="Pursley I."/>
            <person name="Horton D.L."/>
            <person name="Alikhan N.F."/>
            <person name="Baker D."/>
            <person name="Gharbi K."/>
            <person name="Hall N."/>
            <person name="Watson M."/>
            <person name="Adriaenssens E.M."/>
            <person name="Foster-Nyarko E."/>
            <person name="Jarju S."/>
            <person name="Secka A."/>
            <person name="Antonio M."/>
            <person name="Oren A."/>
            <person name="Chaudhuri R.R."/>
            <person name="La Ragione R."/>
            <person name="Hildebrand F."/>
            <person name="Pallen M.J."/>
        </authorList>
    </citation>
    <scope>NUCLEOTIDE SEQUENCE</scope>
    <source>
        <strain evidence="8">ChiHjej12B11-14209</strain>
    </source>
</reference>
<reference evidence="8" key="2">
    <citation type="submission" date="2021-04" db="EMBL/GenBank/DDBJ databases">
        <authorList>
            <person name="Gilroy R."/>
        </authorList>
    </citation>
    <scope>NUCLEOTIDE SEQUENCE</scope>
    <source>
        <strain evidence="8">ChiHjej12B11-14209</strain>
    </source>
</reference>
<dbReference type="GO" id="GO:0005886">
    <property type="term" value="C:plasma membrane"/>
    <property type="evidence" value="ECO:0007669"/>
    <property type="project" value="UniProtKB-SubCell"/>
</dbReference>
<dbReference type="Pfam" id="PF04464">
    <property type="entry name" value="Glyphos_transf"/>
    <property type="match status" value="1"/>
</dbReference>
<gene>
    <name evidence="8" type="ORF">IAA19_00550</name>
</gene>
<name>A0A9D2JDP2_9ACTN</name>
<protein>
    <submittedName>
        <fullName evidence="8">CDP-glycerol glycerophosphotransferase family protein</fullName>
    </submittedName>
</protein>
<dbReference type="PANTHER" id="PTHR37316:SF3">
    <property type="entry name" value="TEICHOIC ACID GLYCEROL-PHOSPHATE TRANSFERASE"/>
    <property type="match status" value="1"/>
</dbReference>
<organism evidence="8 9">
    <name type="scientific">Candidatus Olsenella pullistercoris</name>
    <dbReference type="NCBI Taxonomy" id="2838712"/>
    <lineage>
        <taxon>Bacteria</taxon>
        <taxon>Bacillati</taxon>
        <taxon>Actinomycetota</taxon>
        <taxon>Coriobacteriia</taxon>
        <taxon>Coriobacteriales</taxon>
        <taxon>Atopobiaceae</taxon>
        <taxon>Olsenella</taxon>
    </lineage>
</organism>
<dbReference type="InterPro" id="IPR051612">
    <property type="entry name" value="Teichoic_Acid_Biosynth"/>
</dbReference>
<dbReference type="Gene3D" id="3.40.50.12580">
    <property type="match status" value="1"/>
</dbReference>
<dbReference type="Gene3D" id="3.40.50.11820">
    <property type="match status" value="1"/>
</dbReference>
<dbReference type="Proteomes" id="UP000824062">
    <property type="component" value="Unassembled WGS sequence"/>
</dbReference>
<dbReference type="GO" id="GO:0047355">
    <property type="term" value="F:CDP-glycerol glycerophosphotransferase activity"/>
    <property type="evidence" value="ECO:0007669"/>
    <property type="project" value="InterPro"/>
</dbReference>
<keyword evidence="4" id="KW-0808">Transferase</keyword>
<proteinExistence type="inferred from homology"/>
<keyword evidence="3" id="KW-1003">Cell membrane</keyword>
<dbReference type="EMBL" id="DXBM01000010">
    <property type="protein sequence ID" value="HIZ45502.1"/>
    <property type="molecule type" value="Genomic_DNA"/>
</dbReference>
<feature type="domain" description="Glycosyl transferase family 1" evidence="7">
    <location>
        <begin position="641"/>
        <end position="790"/>
    </location>
</feature>
<dbReference type="SUPFAM" id="SSF53756">
    <property type="entry name" value="UDP-Glycosyltransferase/glycogen phosphorylase"/>
    <property type="match status" value="1"/>
</dbReference>
<evidence type="ECO:0000313" key="9">
    <source>
        <dbReference type="Proteomes" id="UP000824062"/>
    </source>
</evidence>
<dbReference type="GO" id="GO:0016757">
    <property type="term" value="F:glycosyltransferase activity"/>
    <property type="evidence" value="ECO:0007669"/>
    <property type="project" value="InterPro"/>
</dbReference>
<comment type="caution">
    <text evidence="8">The sequence shown here is derived from an EMBL/GenBank/DDBJ whole genome shotgun (WGS) entry which is preliminary data.</text>
</comment>
<dbReference type="Gene3D" id="3.40.50.2000">
    <property type="entry name" value="Glycogen Phosphorylase B"/>
    <property type="match status" value="2"/>
</dbReference>
<evidence type="ECO:0000256" key="2">
    <source>
        <dbReference type="ARBA" id="ARBA00010488"/>
    </source>
</evidence>
<dbReference type="InterPro" id="IPR001296">
    <property type="entry name" value="Glyco_trans_1"/>
</dbReference>
<evidence type="ECO:0000256" key="5">
    <source>
        <dbReference type="ARBA" id="ARBA00022944"/>
    </source>
</evidence>
<comment type="similarity">
    <text evidence="2">Belongs to the CDP-glycerol glycerophosphotransferase family.</text>
</comment>
<dbReference type="InterPro" id="IPR007554">
    <property type="entry name" value="Glycerophosphate_synth"/>
</dbReference>
<sequence>MSSIFKRAIGSLRGDKRARARYAYMVEHEPLAKKTILIESQQGRTPCGNMFYVLRYLSRAPEYAEYSLYFVAQKAYLERFSSFLDENGIDRVELVGLNTPKYVRLLATAQFLVTDTSFPDYYIKRSGQIIWNTWHGTPLKALGRRDRSAVATLGNVQKNLALADYLSMPNEFTASNMLHDYMIDKIYRGTILYCGYPRNNVLHPLGEKPGNGKPDEGHDVRRYAYMPTWRSRRAGFPRSYASAHLIYHLLRLDGMLCDDEVMFVNVHPLDARNLSFGGFKHIRPFPSDTETYAFLDTCDALVTDYSSVLFDFAPTRKPIVLFTFDEDEYLRDRGMYLTLDELPFPRATSCEEVLAELRHEQTRSPESKRAFNRFLETYCSYDGPETAKLLCDRILLGADNGIRAVRHHDNGCANVILYAGNLARNGITSSALSLLSQVHDDGRNYFIAVPQRLAKANARVVAELPDWLQYIPYPGKTNMSLFEKAVQYVYGKYDKGLRFFTSVCKDAYRLNLSRRFGFIPNIAAYVQFNGYDFKEIMQFSVAPAKRIIYMHSDMSSESKTRGNSRLDLLRYAYATYDAVAVVSDGLVGPARTICPSANVKVAPNVFDVDKVRGLSQRKIAFDPETESNVTVEQVVAALDDPNTTVLISIGRFSPEKGHLRLFDAFDSVCADNPDRKLKLIVIGGNSFRDTYEKELSYLGELSCAQHIMLVKGMSNPYAILRRSDGFILSSLYEGFGLVLLEADALGIPIVSTDIDGPRAFMLRHGGALVPNSADGIREGLNRLVRGEVQPLFVDYDEYNKDAIEAFEDLLK</sequence>
<keyword evidence="5" id="KW-0777">Teichoic acid biosynthesis</keyword>
<dbReference type="PANTHER" id="PTHR37316">
    <property type="entry name" value="TEICHOIC ACID GLYCEROL-PHOSPHATE PRIMASE"/>
    <property type="match status" value="1"/>
</dbReference>
<evidence type="ECO:0000256" key="3">
    <source>
        <dbReference type="ARBA" id="ARBA00022475"/>
    </source>
</evidence>